<evidence type="ECO:0000256" key="1">
    <source>
        <dbReference type="SAM" id="MobiDB-lite"/>
    </source>
</evidence>
<dbReference type="EMBL" id="CP000360">
    <property type="protein sequence ID" value="ABF43197.1"/>
    <property type="molecule type" value="Genomic_DNA"/>
</dbReference>
<gene>
    <name evidence="3" type="ordered locus">Acid345_4197</name>
</gene>
<reference evidence="3 4" key="1">
    <citation type="journal article" date="2009" name="Appl. Environ. Microbiol.">
        <title>Three genomes from the phylum Acidobacteria provide insight into the lifestyles of these microorganisms in soils.</title>
        <authorList>
            <person name="Ward N.L."/>
            <person name="Challacombe J.F."/>
            <person name="Janssen P.H."/>
            <person name="Henrissat B."/>
            <person name="Coutinho P.M."/>
            <person name="Wu M."/>
            <person name="Xie G."/>
            <person name="Haft D.H."/>
            <person name="Sait M."/>
            <person name="Badger J."/>
            <person name="Barabote R.D."/>
            <person name="Bradley B."/>
            <person name="Brettin T.S."/>
            <person name="Brinkac L.M."/>
            <person name="Bruce D."/>
            <person name="Creasy T."/>
            <person name="Daugherty S.C."/>
            <person name="Davidsen T.M."/>
            <person name="DeBoy R.T."/>
            <person name="Detter J.C."/>
            <person name="Dodson R.J."/>
            <person name="Durkin A.S."/>
            <person name="Ganapathy A."/>
            <person name="Gwinn-Giglio M."/>
            <person name="Han C.S."/>
            <person name="Khouri H."/>
            <person name="Kiss H."/>
            <person name="Kothari S.P."/>
            <person name="Madupu R."/>
            <person name="Nelson K.E."/>
            <person name="Nelson W.C."/>
            <person name="Paulsen I."/>
            <person name="Penn K."/>
            <person name="Ren Q."/>
            <person name="Rosovitz M.J."/>
            <person name="Selengut J.D."/>
            <person name="Shrivastava S."/>
            <person name="Sullivan S.A."/>
            <person name="Tapia R."/>
            <person name="Thompson L.S."/>
            <person name="Watkins K.L."/>
            <person name="Yang Q."/>
            <person name="Yu C."/>
            <person name="Zafar N."/>
            <person name="Zhou L."/>
            <person name="Kuske C.R."/>
        </authorList>
    </citation>
    <scope>NUCLEOTIDE SEQUENCE [LARGE SCALE GENOMIC DNA]</scope>
    <source>
        <strain evidence="3 4">Ellin345</strain>
    </source>
</reference>
<feature type="chain" id="PRO_5004190734" description="Outer membrane lipoprotein-sorting protein" evidence="2">
    <location>
        <begin position="26"/>
        <end position="286"/>
    </location>
</feature>
<dbReference type="STRING" id="204669.Acid345_4197"/>
<protein>
    <recommendedName>
        <fullName evidence="5">Outer membrane lipoprotein-sorting protein</fullName>
    </recommendedName>
</protein>
<dbReference type="Proteomes" id="UP000002432">
    <property type="component" value="Chromosome"/>
</dbReference>
<feature type="region of interest" description="Disordered" evidence="1">
    <location>
        <begin position="263"/>
        <end position="286"/>
    </location>
</feature>
<keyword evidence="2" id="KW-0732">Signal</keyword>
<evidence type="ECO:0000256" key="2">
    <source>
        <dbReference type="SAM" id="SignalP"/>
    </source>
</evidence>
<feature type="compositionally biased region" description="Basic and acidic residues" evidence="1">
    <location>
        <begin position="263"/>
        <end position="272"/>
    </location>
</feature>
<dbReference type="EnsemblBacteria" id="ABF43197">
    <property type="protein sequence ID" value="ABF43197"/>
    <property type="gene ID" value="Acid345_4197"/>
</dbReference>
<dbReference type="HOGENOM" id="CLU_070295_0_0_0"/>
<dbReference type="RefSeq" id="WP_011524996.1">
    <property type="nucleotide sequence ID" value="NC_008009.1"/>
</dbReference>
<dbReference type="eggNOG" id="ENOG502ZAI9">
    <property type="taxonomic scope" value="Bacteria"/>
</dbReference>
<feature type="signal peptide" evidence="2">
    <location>
        <begin position="1"/>
        <end position="25"/>
    </location>
</feature>
<evidence type="ECO:0008006" key="5">
    <source>
        <dbReference type="Google" id="ProtNLM"/>
    </source>
</evidence>
<accession>Q1IIV3</accession>
<organism evidence="3 4">
    <name type="scientific">Koribacter versatilis (strain Ellin345)</name>
    <dbReference type="NCBI Taxonomy" id="204669"/>
    <lineage>
        <taxon>Bacteria</taxon>
        <taxon>Pseudomonadati</taxon>
        <taxon>Acidobacteriota</taxon>
        <taxon>Terriglobia</taxon>
        <taxon>Terriglobales</taxon>
        <taxon>Candidatus Korobacteraceae</taxon>
        <taxon>Candidatus Korobacter</taxon>
    </lineage>
</organism>
<proteinExistence type="predicted"/>
<evidence type="ECO:0000313" key="3">
    <source>
        <dbReference type="EMBL" id="ABF43197.1"/>
    </source>
</evidence>
<evidence type="ECO:0000313" key="4">
    <source>
        <dbReference type="Proteomes" id="UP000002432"/>
    </source>
</evidence>
<name>Q1IIV3_KORVE</name>
<keyword evidence="4" id="KW-1185">Reference proteome</keyword>
<dbReference type="KEGG" id="aba:Acid345_4197"/>
<sequence>MRSRPWIFRIAPMIALLLCVSPALRADDRGEGELNPNPPTGIAVDQIIQKFAAKEKEFKQAREKYTWHQTIIVQTVDGDTVDGEYKQEFDVLFDDKAKRIEHVTFAPASTLERIQMTPEDEADFRKLMPFVLTSDEIPEYSIKYVGQQKQDELNTYVFDISPIKIEKNKRYFEGRVWVDNHDLQIVKTFGKAVPDIKKKGNENLFPKFTTWREQVDGVYWFPTYTKADDELHFSNGDIHTRQIVKYARYKRFGSAVKITYDGQEVKKGEEQGGGKSQTPQQSPPPK</sequence>
<dbReference type="AlphaFoldDB" id="Q1IIV3"/>